<accession>A0A917ZYF0</accession>
<evidence type="ECO:0000313" key="2">
    <source>
        <dbReference type="EMBL" id="GGO98647.1"/>
    </source>
</evidence>
<feature type="region of interest" description="Disordered" evidence="1">
    <location>
        <begin position="1"/>
        <end position="60"/>
    </location>
</feature>
<evidence type="ECO:0000313" key="3">
    <source>
        <dbReference type="Proteomes" id="UP000641932"/>
    </source>
</evidence>
<reference evidence="2" key="2">
    <citation type="submission" date="2020-09" db="EMBL/GenBank/DDBJ databases">
        <authorList>
            <person name="Sun Q."/>
            <person name="Zhou Y."/>
        </authorList>
    </citation>
    <scope>NUCLEOTIDE SEQUENCE</scope>
    <source>
        <strain evidence="2">CGMCC 4.7201</strain>
    </source>
</reference>
<dbReference type="EMBL" id="BMMS01000039">
    <property type="protein sequence ID" value="GGO98647.1"/>
    <property type="molecule type" value="Genomic_DNA"/>
</dbReference>
<name>A0A917ZYF0_9ACTN</name>
<organism evidence="2 3">
    <name type="scientific">Wenjunlia tyrosinilytica</name>
    <dbReference type="NCBI Taxonomy" id="1544741"/>
    <lineage>
        <taxon>Bacteria</taxon>
        <taxon>Bacillati</taxon>
        <taxon>Actinomycetota</taxon>
        <taxon>Actinomycetes</taxon>
        <taxon>Kitasatosporales</taxon>
        <taxon>Streptomycetaceae</taxon>
        <taxon>Wenjunlia</taxon>
    </lineage>
</organism>
<gene>
    <name evidence="2" type="ORF">GCM10012280_63270</name>
</gene>
<feature type="compositionally biased region" description="Basic and acidic residues" evidence="1">
    <location>
        <begin position="14"/>
        <end position="26"/>
    </location>
</feature>
<dbReference type="AlphaFoldDB" id="A0A917ZYF0"/>
<proteinExistence type="predicted"/>
<dbReference type="Proteomes" id="UP000641932">
    <property type="component" value="Unassembled WGS sequence"/>
</dbReference>
<dbReference type="RefSeq" id="WP_189135272.1">
    <property type="nucleotide sequence ID" value="NZ_BMMS01000039.1"/>
</dbReference>
<keyword evidence="3" id="KW-1185">Reference proteome</keyword>
<evidence type="ECO:0000256" key="1">
    <source>
        <dbReference type="SAM" id="MobiDB-lite"/>
    </source>
</evidence>
<protein>
    <submittedName>
        <fullName evidence="2">Uncharacterized protein</fullName>
    </submittedName>
</protein>
<comment type="caution">
    <text evidence="2">The sequence shown here is derived from an EMBL/GenBank/DDBJ whole genome shotgun (WGS) entry which is preliminary data.</text>
</comment>
<sequence>MANIMASPPEQPDEGLRRSRETDTRLTRPRTTHRTDPVTAADSARIWSAVTASRRTGGAQ</sequence>
<reference evidence="2" key="1">
    <citation type="journal article" date="2014" name="Int. J. Syst. Evol. Microbiol.">
        <title>Complete genome sequence of Corynebacterium casei LMG S-19264T (=DSM 44701T), isolated from a smear-ripened cheese.</title>
        <authorList>
            <consortium name="US DOE Joint Genome Institute (JGI-PGF)"/>
            <person name="Walter F."/>
            <person name="Albersmeier A."/>
            <person name="Kalinowski J."/>
            <person name="Ruckert C."/>
        </authorList>
    </citation>
    <scope>NUCLEOTIDE SEQUENCE</scope>
    <source>
        <strain evidence="2">CGMCC 4.7201</strain>
    </source>
</reference>